<protein>
    <submittedName>
        <fullName evidence="1">Fe-S protein</fullName>
    </submittedName>
</protein>
<dbReference type="OrthoDB" id="9811423at2"/>
<dbReference type="Pfam" id="PF06945">
    <property type="entry name" value="DUF1289"/>
    <property type="match status" value="1"/>
</dbReference>
<dbReference type="AlphaFoldDB" id="A0A0U4WD50"/>
<accession>A0A0U4WD50</accession>
<proteinExistence type="predicted"/>
<dbReference type="RefSeq" id="WP_059316056.1">
    <property type="nucleotide sequence ID" value="NZ_CP013987.1"/>
</dbReference>
<dbReference type="InterPro" id="IPR010710">
    <property type="entry name" value="DUF1289"/>
</dbReference>
<dbReference type="PANTHER" id="PTHR35175:SF2">
    <property type="entry name" value="DUF1289 DOMAIN-CONTAINING PROTEIN"/>
    <property type="match status" value="1"/>
</dbReference>
<dbReference type="KEGG" id="por:APT59_17680"/>
<dbReference type="Proteomes" id="UP000064137">
    <property type="component" value="Chromosome"/>
</dbReference>
<reference evidence="1 2" key="1">
    <citation type="submission" date="2016-01" db="EMBL/GenBank/DDBJ databases">
        <title>Annotation of Pseudomonas oryzihabitans USDA-ARS-USMARC-56511.</title>
        <authorList>
            <person name="Harhay G.P."/>
            <person name="Harhay D.M."/>
            <person name="Smith T.P.L."/>
            <person name="Bono J.L."/>
            <person name="Heaton M.P."/>
            <person name="Clawson M.L."/>
            <person name="Chitko-Mckown C.G."/>
            <person name="Capik S.F."/>
            <person name="DeDonder K.D."/>
            <person name="Apley M.D."/>
            <person name="Lubbers B.V."/>
            <person name="White B.J."/>
            <person name="Larson R.L."/>
        </authorList>
    </citation>
    <scope>NUCLEOTIDE SEQUENCE [LARGE SCALE GENOMIC DNA]</scope>
    <source>
        <strain evidence="1 2">USDA-ARS-USMARC-56511</strain>
    </source>
</reference>
<dbReference type="PANTHER" id="PTHR35175">
    <property type="entry name" value="DUF1289 DOMAIN-CONTAINING PROTEIN"/>
    <property type="match status" value="1"/>
</dbReference>
<gene>
    <name evidence="1" type="ORF">APT59_17680</name>
</gene>
<organism evidence="1 2">
    <name type="scientific">Pseudomonas oryzihabitans</name>
    <dbReference type="NCBI Taxonomy" id="47885"/>
    <lineage>
        <taxon>Bacteria</taxon>
        <taxon>Pseudomonadati</taxon>
        <taxon>Pseudomonadota</taxon>
        <taxon>Gammaproteobacteria</taxon>
        <taxon>Pseudomonadales</taxon>
        <taxon>Pseudomonadaceae</taxon>
        <taxon>Pseudomonas</taxon>
    </lineage>
</organism>
<name>A0A0U4WD50_9PSED</name>
<sequence>MNTADSPVRSPCVHVCALDEQDICIGCQRSAAEITRWMSMSDAERREVLLRCDERARAGGAAFLT</sequence>
<evidence type="ECO:0000313" key="2">
    <source>
        <dbReference type="Proteomes" id="UP000064137"/>
    </source>
</evidence>
<evidence type="ECO:0000313" key="1">
    <source>
        <dbReference type="EMBL" id="ALZ85941.1"/>
    </source>
</evidence>
<dbReference type="EMBL" id="CP013987">
    <property type="protein sequence ID" value="ALZ85941.1"/>
    <property type="molecule type" value="Genomic_DNA"/>
</dbReference>